<evidence type="ECO:0000313" key="13">
    <source>
        <dbReference type="Proteomes" id="UP000712157"/>
    </source>
</evidence>
<keyword evidence="13" id="KW-1185">Reference proteome</keyword>
<dbReference type="SMART" id="SM00382">
    <property type="entry name" value="AAA"/>
    <property type="match status" value="2"/>
</dbReference>
<dbReference type="InterPro" id="IPR003439">
    <property type="entry name" value="ABC_transporter-like_ATP-bd"/>
</dbReference>
<keyword evidence="4" id="KW-1003">Cell membrane</keyword>
<dbReference type="PANTHER" id="PTHR43790:SF9">
    <property type="entry name" value="GALACTOFURANOSE TRANSPORTER ATP-BINDING PROTEIN YTFR"/>
    <property type="match status" value="1"/>
</dbReference>
<dbReference type="FunFam" id="3.40.50.300:FF:000127">
    <property type="entry name" value="Ribose import ATP-binding protein RbsA"/>
    <property type="match status" value="1"/>
</dbReference>
<dbReference type="Pfam" id="PF00005">
    <property type="entry name" value="ABC_tran"/>
    <property type="match status" value="2"/>
</dbReference>
<dbReference type="Gene3D" id="3.40.50.300">
    <property type="entry name" value="P-loop containing nucleotide triphosphate hydrolases"/>
    <property type="match status" value="2"/>
</dbReference>
<keyword evidence="9" id="KW-1278">Translocase</keyword>
<dbReference type="CDD" id="cd03215">
    <property type="entry name" value="ABC_Carb_Monos_II"/>
    <property type="match status" value="1"/>
</dbReference>
<dbReference type="Proteomes" id="UP000712157">
    <property type="component" value="Unassembled WGS sequence"/>
</dbReference>
<reference evidence="12" key="1">
    <citation type="submission" date="2021-06" db="EMBL/GenBank/DDBJ databases">
        <title>Description of novel taxa of the family Lachnospiraceae.</title>
        <authorList>
            <person name="Chaplin A.V."/>
            <person name="Sokolova S.R."/>
            <person name="Pikina A.P."/>
            <person name="Korzhanova M."/>
            <person name="Belova V."/>
            <person name="Korostin D."/>
            <person name="Efimov B.A."/>
        </authorList>
    </citation>
    <scope>NUCLEOTIDE SEQUENCE</scope>
    <source>
        <strain evidence="12">ASD5720</strain>
    </source>
</reference>
<evidence type="ECO:0000256" key="5">
    <source>
        <dbReference type="ARBA" id="ARBA00022597"/>
    </source>
</evidence>
<evidence type="ECO:0000256" key="9">
    <source>
        <dbReference type="ARBA" id="ARBA00022967"/>
    </source>
</evidence>
<comment type="subcellular location">
    <subcellularLocation>
        <location evidence="2">Cell inner membrane</location>
    </subcellularLocation>
    <subcellularLocation>
        <location evidence="1">Cell membrane</location>
        <topology evidence="1">Peripheral membrane protein</topology>
    </subcellularLocation>
</comment>
<dbReference type="EMBL" id="JAHQCW010000030">
    <property type="protein sequence ID" value="MBU9738194.1"/>
    <property type="molecule type" value="Genomic_DNA"/>
</dbReference>
<dbReference type="InterPro" id="IPR017871">
    <property type="entry name" value="ABC_transporter-like_CS"/>
</dbReference>
<dbReference type="PROSITE" id="PS00211">
    <property type="entry name" value="ABC_TRANSPORTER_1"/>
    <property type="match status" value="1"/>
</dbReference>
<organism evidence="12 13">
    <name type="scientific">Diplocloster agilis</name>
    <dbReference type="NCBI Taxonomy" id="2850323"/>
    <lineage>
        <taxon>Bacteria</taxon>
        <taxon>Bacillati</taxon>
        <taxon>Bacillota</taxon>
        <taxon>Clostridia</taxon>
        <taxon>Lachnospirales</taxon>
        <taxon>Lachnospiraceae</taxon>
        <taxon>Diplocloster</taxon>
    </lineage>
</organism>
<evidence type="ECO:0000256" key="7">
    <source>
        <dbReference type="ARBA" id="ARBA00022741"/>
    </source>
</evidence>
<evidence type="ECO:0000313" key="12">
    <source>
        <dbReference type="EMBL" id="MBU9738194.1"/>
    </source>
</evidence>
<keyword evidence="6" id="KW-0677">Repeat</keyword>
<evidence type="ECO:0000256" key="4">
    <source>
        <dbReference type="ARBA" id="ARBA00022475"/>
    </source>
</evidence>
<dbReference type="CDD" id="cd03216">
    <property type="entry name" value="ABC_Carb_Monos_I"/>
    <property type="match status" value="1"/>
</dbReference>
<evidence type="ECO:0000256" key="3">
    <source>
        <dbReference type="ARBA" id="ARBA00022448"/>
    </source>
</evidence>
<dbReference type="InterPro" id="IPR027417">
    <property type="entry name" value="P-loop_NTPase"/>
</dbReference>
<evidence type="ECO:0000256" key="6">
    <source>
        <dbReference type="ARBA" id="ARBA00022737"/>
    </source>
</evidence>
<dbReference type="InterPro" id="IPR003593">
    <property type="entry name" value="AAA+_ATPase"/>
</dbReference>
<evidence type="ECO:0000259" key="11">
    <source>
        <dbReference type="PROSITE" id="PS50893"/>
    </source>
</evidence>
<dbReference type="GO" id="GO:0005886">
    <property type="term" value="C:plasma membrane"/>
    <property type="evidence" value="ECO:0007669"/>
    <property type="project" value="UniProtKB-SubCell"/>
</dbReference>
<name>A0A949K0Z2_9FIRM</name>
<dbReference type="PROSITE" id="PS50893">
    <property type="entry name" value="ABC_TRANSPORTER_2"/>
    <property type="match status" value="2"/>
</dbReference>
<evidence type="ECO:0000256" key="10">
    <source>
        <dbReference type="ARBA" id="ARBA00023136"/>
    </source>
</evidence>
<dbReference type="AlphaFoldDB" id="A0A949K0Z2"/>
<dbReference type="SUPFAM" id="SSF52540">
    <property type="entry name" value="P-loop containing nucleoside triphosphate hydrolases"/>
    <property type="match status" value="2"/>
</dbReference>
<gene>
    <name evidence="12" type="ORF">KTH89_16750</name>
</gene>
<evidence type="ECO:0000256" key="8">
    <source>
        <dbReference type="ARBA" id="ARBA00022840"/>
    </source>
</evidence>
<comment type="caution">
    <text evidence="12">The sequence shown here is derived from an EMBL/GenBank/DDBJ whole genome shotgun (WGS) entry which is preliminary data.</text>
</comment>
<dbReference type="GO" id="GO:0005524">
    <property type="term" value="F:ATP binding"/>
    <property type="evidence" value="ECO:0007669"/>
    <property type="project" value="UniProtKB-KW"/>
</dbReference>
<dbReference type="GO" id="GO:0015749">
    <property type="term" value="P:monosaccharide transmembrane transport"/>
    <property type="evidence" value="ECO:0007669"/>
    <property type="project" value="UniProtKB-ARBA"/>
</dbReference>
<feature type="domain" description="ABC transporter" evidence="11">
    <location>
        <begin position="5"/>
        <end position="241"/>
    </location>
</feature>
<feature type="domain" description="ABC transporter" evidence="11">
    <location>
        <begin position="252"/>
        <end position="493"/>
    </location>
</feature>
<evidence type="ECO:0000256" key="1">
    <source>
        <dbReference type="ARBA" id="ARBA00004202"/>
    </source>
</evidence>
<accession>A0A949K0Z2</accession>
<proteinExistence type="predicted"/>
<dbReference type="RefSeq" id="WP_238722461.1">
    <property type="nucleotide sequence ID" value="NZ_JAHQCW010000030.1"/>
</dbReference>
<dbReference type="GO" id="GO:0016887">
    <property type="term" value="F:ATP hydrolysis activity"/>
    <property type="evidence" value="ECO:0007669"/>
    <property type="project" value="InterPro"/>
</dbReference>
<evidence type="ECO:0000256" key="2">
    <source>
        <dbReference type="ARBA" id="ARBA00004533"/>
    </source>
</evidence>
<dbReference type="InterPro" id="IPR050107">
    <property type="entry name" value="ABC_carbohydrate_import_ATPase"/>
</dbReference>
<sequence>MEELLKASHISKFFPGVRALQDVNITVNSGEILGLLGENGAGKSTLLNVLSGIYQPDEGEIRVRGQSVKMQGVNDAFELGIAIVHQELKLHSNMSVAENIYMGRLPKNRLGTVQYKKLYQQVEELLSAYGLKLNPHKEVRLLSIAEQQLTEIAKVLSYNAKVILMDEPTSSLTTEETQNLFRTMEVLKKKGVGIVFISHKLEEIAECCDRVQVLRDGQDMGEKPVKEVSENELIRMMVGREISQRFPAKTNRPGEPFLEVRNLNRGKYVKDVSFTVRRGEVFGIAGLVGAGRSELVRLIFGADKKDSGEILMNGQKIDIKSPRDAIRNGIYLVPEDRKKQGLILAQDVENNTVLSMIYKIRKAFGYIDTPKEKVMADEQIEALHIKCTGKEQITGTLSGGNQQKVVIGKCMLTNPEVMILDDPTRGIDIGTKAEIYELINEVTNSGRSVILISSEMPEVIKMSDRVAVMHEGRITGILEHDELTQEQVIKYAIGG</sequence>
<dbReference type="FunFam" id="3.40.50.300:FF:000126">
    <property type="entry name" value="Galactose/methyl galactoside import ATP-binding protein MglA"/>
    <property type="match status" value="1"/>
</dbReference>
<keyword evidence="8 12" id="KW-0067">ATP-binding</keyword>
<keyword evidence="5" id="KW-0762">Sugar transport</keyword>
<keyword evidence="10" id="KW-0472">Membrane</keyword>
<dbReference type="PANTHER" id="PTHR43790">
    <property type="entry name" value="CARBOHYDRATE TRANSPORT ATP-BINDING PROTEIN MG119-RELATED"/>
    <property type="match status" value="1"/>
</dbReference>
<keyword evidence="3" id="KW-0813">Transport</keyword>
<keyword evidence="7" id="KW-0547">Nucleotide-binding</keyword>
<protein>
    <submittedName>
        <fullName evidence="12">Sugar ABC transporter ATP-binding protein</fullName>
    </submittedName>
</protein>